<dbReference type="AlphaFoldDB" id="A0A4R3I359"/>
<dbReference type="Proteomes" id="UP000295793">
    <property type="component" value="Unassembled WGS sequence"/>
</dbReference>
<proteinExistence type="predicted"/>
<evidence type="ECO:0008006" key="4">
    <source>
        <dbReference type="Google" id="ProtNLM"/>
    </source>
</evidence>
<sequence>MTRMISGLLFALMVQAMTPLFGADQVHPCTGEALPLTSEKSVVRAVECLYDGQVAKVERVTQGKSWYYRLRVLIPGGRIKTVDIDPESGMPLK</sequence>
<keyword evidence="1" id="KW-0732">Signal</keyword>
<keyword evidence="3" id="KW-1185">Reference proteome</keyword>
<feature type="chain" id="PRO_5020485140" description="PepSY domain-containing protein" evidence="1">
    <location>
        <begin position="23"/>
        <end position="93"/>
    </location>
</feature>
<reference evidence="2 3" key="1">
    <citation type="submission" date="2019-03" db="EMBL/GenBank/DDBJ databases">
        <title>Genomic Encyclopedia of Archaeal and Bacterial Type Strains, Phase II (KMG-II): from individual species to whole genera.</title>
        <authorList>
            <person name="Goeker M."/>
        </authorList>
    </citation>
    <scope>NUCLEOTIDE SEQUENCE [LARGE SCALE GENOMIC DNA]</scope>
    <source>
        <strain evidence="2 3">DSM 15388</strain>
    </source>
</reference>
<comment type="caution">
    <text evidence="2">The sequence shown here is derived from an EMBL/GenBank/DDBJ whole genome shotgun (WGS) entry which is preliminary data.</text>
</comment>
<dbReference type="RefSeq" id="WP_132702229.1">
    <property type="nucleotide sequence ID" value="NZ_SLZR01000011.1"/>
</dbReference>
<protein>
    <recommendedName>
        <fullName evidence="4">PepSY domain-containing protein</fullName>
    </recommendedName>
</protein>
<evidence type="ECO:0000313" key="3">
    <source>
        <dbReference type="Proteomes" id="UP000295793"/>
    </source>
</evidence>
<evidence type="ECO:0000313" key="2">
    <source>
        <dbReference type="EMBL" id="TCS40012.1"/>
    </source>
</evidence>
<dbReference type="OrthoDB" id="6197955at2"/>
<feature type="signal peptide" evidence="1">
    <location>
        <begin position="1"/>
        <end position="22"/>
    </location>
</feature>
<gene>
    <name evidence="2" type="ORF">BCF53_111107</name>
</gene>
<name>A0A4R3I359_9GAMM</name>
<evidence type="ECO:0000256" key="1">
    <source>
        <dbReference type="SAM" id="SignalP"/>
    </source>
</evidence>
<organism evidence="2 3">
    <name type="scientific">Reinekea marinisedimentorum</name>
    <dbReference type="NCBI Taxonomy" id="230495"/>
    <lineage>
        <taxon>Bacteria</taxon>
        <taxon>Pseudomonadati</taxon>
        <taxon>Pseudomonadota</taxon>
        <taxon>Gammaproteobacteria</taxon>
        <taxon>Oceanospirillales</taxon>
        <taxon>Saccharospirillaceae</taxon>
        <taxon>Reinekea</taxon>
    </lineage>
</organism>
<dbReference type="EMBL" id="SLZR01000011">
    <property type="protein sequence ID" value="TCS40012.1"/>
    <property type="molecule type" value="Genomic_DNA"/>
</dbReference>
<accession>A0A4R3I359</accession>